<comment type="caution">
    <text evidence="1">The sequence shown here is derived from an EMBL/GenBank/DDBJ whole genome shotgun (WGS) entry which is preliminary data.</text>
</comment>
<reference evidence="1 2" key="1">
    <citation type="submission" date="2016-03" db="EMBL/GenBank/DDBJ databases">
        <title>Genome sequence of Variovorax paradoxus KB5.</title>
        <authorList>
            <person name="Jeong H."/>
            <person name="Hong C.E."/>
            <person name="Jo S.H."/>
            <person name="Park J.M."/>
        </authorList>
    </citation>
    <scope>NUCLEOTIDE SEQUENCE [LARGE SCALE GENOMIC DNA]</scope>
    <source>
        <strain evidence="1 2">KB5</strain>
    </source>
</reference>
<name>A0AA91IAX3_VARPD</name>
<sequence length="129" mass="14184">MTTTDLSKAITLGMPPAMRRAQAAIRLPEVQAMLQRLSEFDLGIFIPHQHDGRTGDFQSLPHGVIQVEVGCSVSFHNAAEIVNQADRFLPVAWRWQAGAPMPASACEMVFDQGPSGNERPVKHKMPEAH</sequence>
<dbReference type="Proteomes" id="UP000077852">
    <property type="component" value="Unassembled WGS sequence"/>
</dbReference>
<dbReference type="RefSeq" id="WP_081268205.1">
    <property type="nucleotide sequence ID" value="NZ_LVHG01000044.1"/>
</dbReference>
<evidence type="ECO:0000313" key="1">
    <source>
        <dbReference type="EMBL" id="OAK63609.1"/>
    </source>
</evidence>
<dbReference type="EMBL" id="LVHG01000044">
    <property type="protein sequence ID" value="OAK63609.1"/>
    <property type="molecule type" value="Genomic_DNA"/>
</dbReference>
<protein>
    <submittedName>
        <fullName evidence="1">Uncharacterized protein</fullName>
    </submittedName>
</protein>
<dbReference type="AlphaFoldDB" id="A0AA91IAX3"/>
<accession>A0AA91IAX3</accession>
<evidence type="ECO:0000313" key="2">
    <source>
        <dbReference type="Proteomes" id="UP000077852"/>
    </source>
</evidence>
<organism evidence="1 2">
    <name type="scientific">Variovorax paradoxus</name>
    <dbReference type="NCBI Taxonomy" id="34073"/>
    <lineage>
        <taxon>Bacteria</taxon>
        <taxon>Pseudomonadati</taxon>
        <taxon>Pseudomonadota</taxon>
        <taxon>Betaproteobacteria</taxon>
        <taxon>Burkholderiales</taxon>
        <taxon>Comamonadaceae</taxon>
        <taxon>Variovorax</taxon>
    </lineage>
</organism>
<proteinExistence type="predicted"/>
<gene>
    <name evidence="1" type="ORF">A3K87_16085</name>
</gene>